<feature type="signal peptide" evidence="3">
    <location>
        <begin position="1"/>
        <end position="17"/>
    </location>
</feature>
<dbReference type="SUPFAM" id="SSF159245">
    <property type="entry name" value="AttH-like"/>
    <property type="match status" value="1"/>
</dbReference>
<dbReference type="Pfam" id="PF22903">
    <property type="entry name" value="DA_C"/>
    <property type="match status" value="1"/>
</dbReference>
<feature type="domain" description="Diels-Alderase N-terminal" evidence="5">
    <location>
        <begin position="64"/>
        <end position="235"/>
    </location>
</feature>
<sequence length="403" mass="44303">MLNLILAALLLFPLIQSQTPQISQSLSIYWRQHCTTTIFHAFDSVNGAISIDTSPLTPPMNPRFATVNSTAWEQWYFDSISSNGESNSVITFFRDPSLDVLGLGSLWVMHDAVWSNGTRASTIEFVEEAMVVVCPGYTFGLWNSSSQSSEFTFNVTSDSTQASISVSTLKTQGTLNVTTLGPARYPDGLLYPDKHGSLFFAPMLWWVEAVPAGNTQVDFEIGGSEIGFTGYGGVDYFAGSYIWDYICKDWYWMRGVVGPYSIVFWQFTSAIDNNTYTSAFLVQNGAVIFSTQNSGLDISGPQDSYANITLLYGTGHGVVTAPMGLNDTGYALDFVEGITNGVAGRRWHFETQHQNVGFSTLPGINSVYTRFADSAKGGQNEQKVYKGAMNTEQFVTKVVYPLI</sequence>
<evidence type="ECO:0000259" key="5">
    <source>
        <dbReference type="Pfam" id="PF24137"/>
    </source>
</evidence>
<evidence type="ECO:0000259" key="4">
    <source>
        <dbReference type="Pfam" id="PF22903"/>
    </source>
</evidence>
<proteinExistence type="inferred from homology"/>
<keyword evidence="1" id="KW-0413">Isomerase</keyword>
<feature type="chain" id="PRO_5012250772" evidence="3">
    <location>
        <begin position="18"/>
        <end position="403"/>
    </location>
</feature>
<keyword evidence="7" id="KW-1185">Reference proteome</keyword>
<dbReference type="InterPro" id="IPR054499">
    <property type="entry name" value="DA_C"/>
</dbReference>
<keyword evidence="3" id="KW-0732">Signal</keyword>
<evidence type="ECO:0000313" key="7">
    <source>
        <dbReference type="Proteomes" id="UP000184330"/>
    </source>
</evidence>
<dbReference type="Proteomes" id="UP000184330">
    <property type="component" value="Unassembled WGS sequence"/>
</dbReference>
<evidence type="ECO:0000256" key="1">
    <source>
        <dbReference type="ARBA" id="ARBA00023235"/>
    </source>
</evidence>
<reference evidence="6 7" key="1">
    <citation type="submission" date="2016-03" db="EMBL/GenBank/DDBJ databases">
        <authorList>
            <person name="Ploux O."/>
        </authorList>
    </citation>
    <scope>NUCLEOTIDE SEQUENCE [LARGE SCALE GENOMIC DNA]</scope>
    <source>
        <strain evidence="6 7">UAMH 11012</strain>
    </source>
</reference>
<dbReference type="Pfam" id="PF24137">
    <property type="entry name" value="DA_N"/>
    <property type="match status" value="1"/>
</dbReference>
<dbReference type="OrthoDB" id="5344254at2759"/>
<evidence type="ECO:0000256" key="3">
    <source>
        <dbReference type="SAM" id="SignalP"/>
    </source>
</evidence>
<gene>
    <name evidence="6" type="ORF">PAC_19568</name>
</gene>
<name>A0A1L7XXD1_9HELO</name>
<dbReference type="GO" id="GO:0016853">
    <property type="term" value="F:isomerase activity"/>
    <property type="evidence" value="ECO:0007669"/>
    <property type="project" value="UniProtKB-KW"/>
</dbReference>
<dbReference type="InterPro" id="IPR056402">
    <property type="entry name" value="DA_N"/>
</dbReference>
<accession>A0A1L7XXD1</accession>
<comment type="similarity">
    <text evidence="2">Belongs to the Diels-Alderase family.</text>
</comment>
<protein>
    <submittedName>
        <fullName evidence="6">Uncharacterized protein</fullName>
    </submittedName>
</protein>
<evidence type="ECO:0000313" key="6">
    <source>
        <dbReference type="EMBL" id="CZR69668.1"/>
    </source>
</evidence>
<organism evidence="6 7">
    <name type="scientific">Phialocephala subalpina</name>
    <dbReference type="NCBI Taxonomy" id="576137"/>
    <lineage>
        <taxon>Eukaryota</taxon>
        <taxon>Fungi</taxon>
        <taxon>Dikarya</taxon>
        <taxon>Ascomycota</taxon>
        <taxon>Pezizomycotina</taxon>
        <taxon>Leotiomycetes</taxon>
        <taxon>Helotiales</taxon>
        <taxon>Mollisiaceae</taxon>
        <taxon>Phialocephala</taxon>
        <taxon>Phialocephala fortinii species complex</taxon>
    </lineage>
</organism>
<feature type="domain" description="Diels-Alderase C-terminal" evidence="4">
    <location>
        <begin position="242"/>
        <end position="394"/>
    </location>
</feature>
<evidence type="ECO:0000256" key="2">
    <source>
        <dbReference type="ARBA" id="ARBA00046325"/>
    </source>
</evidence>
<dbReference type="AlphaFoldDB" id="A0A1L7XXD1"/>
<dbReference type="STRING" id="576137.A0A1L7XXD1"/>
<dbReference type="EMBL" id="FJOG01000077">
    <property type="protein sequence ID" value="CZR69668.1"/>
    <property type="molecule type" value="Genomic_DNA"/>
</dbReference>